<dbReference type="Proteomes" id="UP000254082">
    <property type="component" value="Unassembled WGS sequence"/>
</dbReference>
<accession>A0A380JFN7</accession>
<dbReference type="OrthoDB" id="2065010at2"/>
<dbReference type="EMBL" id="UHFA01000002">
    <property type="protein sequence ID" value="SUN36218.1"/>
    <property type="molecule type" value="Genomic_DNA"/>
</dbReference>
<gene>
    <name evidence="1" type="ORF">NCTC11391_01263</name>
</gene>
<dbReference type="InterPro" id="IPR032349">
    <property type="entry name" value="DUF4865"/>
</dbReference>
<name>A0A380JFN7_STRDO</name>
<sequence length="174" mass="20261">MQAMQYHITLPSDYDMVIIRQRVGQTGHLMDGFPGLLFKAFLIGEKAQGEQHNSYCPLYVWQDDKGMTDFIFNGYFDNILRDFGWRPIEIGVTASVVLKENFEASKFVTLEVIDIASTESLESFPLHEKIQEEELGKVISYNPDKWKKNIFTFYADKPQKQENIQLFEILHISR</sequence>
<organism evidence="1 2">
    <name type="scientific">Streptococcus downei MFe28</name>
    <dbReference type="NCBI Taxonomy" id="764290"/>
    <lineage>
        <taxon>Bacteria</taxon>
        <taxon>Bacillati</taxon>
        <taxon>Bacillota</taxon>
        <taxon>Bacilli</taxon>
        <taxon>Lactobacillales</taxon>
        <taxon>Streptococcaceae</taxon>
        <taxon>Streptococcus</taxon>
    </lineage>
</organism>
<reference evidence="1 2" key="1">
    <citation type="submission" date="2018-06" db="EMBL/GenBank/DDBJ databases">
        <authorList>
            <consortium name="Pathogen Informatics"/>
            <person name="Doyle S."/>
        </authorList>
    </citation>
    <scope>NUCLEOTIDE SEQUENCE [LARGE SCALE GENOMIC DNA]</scope>
    <source>
        <strain evidence="2">NCTC 11391</strain>
    </source>
</reference>
<dbReference type="RefSeq" id="WP_002997856.1">
    <property type="nucleotide sequence ID" value="NZ_UHFA01000002.1"/>
</dbReference>
<protein>
    <recommendedName>
        <fullName evidence="3">Petrobactin biosynthesis protein AsbA</fullName>
    </recommendedName>
</protein>
<evidence type="ECO:0008006" key="3">
    <source>
        <dbReference type="Google" id="ProtNLM"/>
    </source>
</evidence>
<evidence type="ECO:0000313" key="2">
    <source>
        <dbReference type="Proteomes" id="UP000254082"/>
    </source>
</evidence>
<dbReference type="Pfam" id="PF16157">
    <property type="entry name" value="DUF4865"/>
    <property type="match status" value="1"/>
</dbReference>
<evidence type="ECO:0000313" key="1">
    <source>
        <dbReference type="EMBL" id="SUN36218.1"/>
    </source>
</evidence>
<dbReference type="AlphaFoldDB" id="A0A380JFN7"/>
<proteinExistence type="predicted"/>
<keyword evidence="2" id="KW-1185">Reference proteome</keyword>